<keyword evidence="3" id="KW-0597">Phosphoprotein</keyword>
<evidence type="ECO:0000313" key="9">
    <source>
        <dbReference type="Proteomes" id="UP000827138"/>
    </source>
</evidence>
<keyword evidence="7" id="KW-1133">Transmembrane helix</keyword>
<protein>
    <recommendedName>
        <fullName evidence="2">histidine kinase</fullName>
        <ecNumber evidence="2">2.7.13.3</ecNumber>
    </recommendedName>
</protein>
<sequence>MSELSPPAPAGAGRQGGRHAARDKAADDYGLRRRLIRAVMVPTACELVLLATAVIVAVAAKPSAGYAAWLVVGTTAVGSGILVIAYRHVRMIARSVEEEDQLVGEWLTFLRTRVNAGSLALQEYTEAVRRGERSARPPAFDTVEGSHTFAVLARALSAFLGIAVTSVAQAVQQQHLAVFVNVARRLQSNCASAFNGLEAVVRDEEHPHRLTELYGVDHQITQIRRSAESMLVLGGDRSHRISQPVSIKAVLRYGIQEIQHFNRVQVTEAPTGLIHGFAVADVTHLLAELLENATRFSDQEVSVRAEDVPDGLLIEVDDRGLPIELAVRRRLNALLREPDSFDLAEHLIQDGRSGLFVVARLAQRHGIRVELLRNRYGSTQAAVVIPHALLVPQQPPVAQQRAGADAPRSATVVAGAAPVPGRVLLSGAAERPAAAAPPVLRAVPDRPQPAVADGRHPAARTAKAPEPPGSSPEAASGTPADAVVPTPGRKPLPKRNGNHMAPQLRQEQGAQTSQVTHNPQLAAQFAAGFRTPVGGESSEPTVPLPAPATTSAPTHEEMS</sequence>
<dbReference type="InterPro" id="IPR050428">
    <property type="entry name" value="TCS_sensor_his_kinase"/>
</dbReference>
<feature type="region of interest" description="Disordered" evidence="6">
    <location>
        <begin position="435"/>
        <end position="559"/>
    </location>
</feature>
<keyword evidence="9" id="KW-1185">Reference proteome</keyword>
<dbReference type="InterPro" id="IPR036890">
    <property type="entry name" value="HATPase_C_sf"/>
</dbReference>
<reference evidence="8 9" key="1">
    <citation type="submission" date="2021-08" db="EMBL/GenBank/DDBJ databases">
        <authorList>
            <person name="Ping M."/>
        </authorList>
    </citation>
    <scope>NUCLEOTIDE SEQUENCE [LARGE SCALE GENOMIC DNA]</scope>
    <source>
        <strain evidence="8 9">MG28</strain>
    </source>
</reference>
<feature type="transmembrane region" description="Helical" evidence="7">
    <location>
        <begin position="66"/>
        <end position="86"/>
    </location>
</feature>
<gene>
    <name evidence="8" type="ORF">K1J60_06405</name>
</gene>
<dbReference type="EC" id="2.7.13.3" evidence="2"/>
<dbReference type="PANTHER" id="PTHR45436">
    <property type="entry name" value="SENSOR HISTIDINE KINASE YKOH"/>
    <property type="match status" value="1"/>
</dbReference>
<name>A0ABX8XKJ7_9ACTN</name>
<feature type="compositionally biased region" description="Polar residues" evidence="6">
    <location>
        <begin position="505"/>
        <end position="521"/>
    </location>
</feature>
<evidence type="ECO:0000256" key="1">
    <source>
        <dbReference type="ARBA" id="ARBA00000085"/>
    </source>
</evidence>
<feature type="transmembrane region" description="Helical" evidence="7">
    <location>
        <begin position="39"/>
        <end position="60"/>
    </location>
</feature>
<keyword evidence="5" id="KW-0418">Kinase</keyword>
<keyword evidence="4" id="KW-0808">Transferase</keyword>
<dbReference type="PANTHER" id="PTHR45436:SF5">
    <property type="entry name" value="SENSOR HISTIDINE KINASE TRCS"/>
    <property type="match status" value="1"/>
</dbReference>
<evidence type="ECO:0000256" key="3">
    <source>
        <dbReference type="ARBA" id="ARBA00022553"/>
    </source>
</evidence>
<feature type="compositionally biased region" description="Low complexity" evidence="6">
    <location>
        <begin position="471"/>
        <end position="480"/>
    </location>
</feature>
<proteinExistence type="predicted"/>
<dbReference type="SUPFAM" id="SSF55874">
    <property type="entry name" value="ATPase domain of HSP90 chaperone/DNA topoisomerase II/histidine kinase"/>
    <property type="match status" value="1"/>
</dbReference>
<comment type="catalytic activity">
    <reaction evidence="1">
        <text>ATP + protein L-histidine = ADP + protein N-phospho-L-histidine.</text>
        <dbReference type="EC" id="2.7.13.3"/>
    </reaction>
</comment>
<evidence type="ECO:0000256" key="4">
    <source>
        <dbReference type="ARBA" id="ARBA00022679"/>
    </source>
</evidence>
<accession>A0ABX8XKJ7</accession>
<keyword evidence="7" id="KW-0812">Transmembrane</keyword>
<dbReference type="Gene3D" id="3.30.565.10">
    <property type="entry name" value="Histidine kinase-like ATPase, C-terminal domain"/>
    <property type="match status" value="1"/>
</dbReference>
<dbReference type="RefSeq" id="WP_220645315.1">
    <property type="nucleotide sequence ID" value="NZ_CP080647.1"/>
</dbReference>
<evidence type="ECO:0000256" key="7">
    <source>
        <dbReference type="SAM" id="Phobius"/>
    </source>
</evidence>
<feature type="region of interest" description="Disordered" evidence="6">
    <location>
        <begin position="1"/>
        <end position="24"/>
    </location>
</feature>
<evidence type="ECO:0000313" key="8">
    <source>
        <dbReference type="EMBL" id="QYX76182.1"/>
    </source>
</evidence>
<dbReference type="Proteomes" id="UP000827138">
    <property type="component" value="Chromosome"/>
</dbReference>
<evidence type="ECO:0000256" key="2">
    <source>
        <dbReference type="ARBA" id="ARBA00012438"/>
    </source>
</evidence>
<dbReference type="EMBL" id="CP080647">
    <property type="protein sequence ID" value="QYX76182.1"/>
    <property type="molecule type" value="Genomic_DNA"/>
</dbReference>
<evidence type="ECO:0000256" key="6">
    <source>
        <dbReference type="SAM" id="MobiDB-lite"/>
    </source>
</evidence>
<evidence type="ECO:0000256" key="5">
    <source>
        <dbReference type="ARBA" id="ARBA00022777"/>
    </source>
</evidence>
<keyword evidence="7" id="KW-0472">Membrane</keyword>
<organism evidence="8 9">
    <name type="scientific">Streptomyces akebiae</name>
    <dbReference type="NCBI Taxonomy" id="2865673"/>
    <lineage>
        <taxon>Bacteria</taxon>
        <taxon>Bacillati</taxon>
        <taxon>Actinomycetota</taxon>
        <taxon>Actinomycetes</taxon>
        <taxon>Kitasatosporales</taxon>
        <taxon>Streptomycetaceae</taxon>
        <taxon>Streptomyces</taxon>
    </lineage>
</organism>